<dbReference type="Gene3D" id="1.10.1660.10">
    <property type="match status" value="1"/>
</dbReference>
<dbReference type="SMART" id="SM00422">
    <property type="entry name" value="HTH_MERR"/>
    <property type="match status" value="1"/>
</dbReference>
<dbReference type="PANTHER" id="PTHR30204:SF93">
    <property type="entry name" value="HTH MERR-TYPE DOMAIN-CONTAINING PROTEIN"/>
    <property type="match status" value="1"/>
</dbReference>
<evidence type="ECO:0000256" key="1">
    <source>
        <dbReference type="ARBA" id="ARBA00023125"/>
    </source>
</evidence>
<comment type="caution">
    <text evidence="3">The sequence shown here is derived from an EMBL/GenBank/DDBJ whole genome shotgun (WGS) entry which is preliminary data.</text>
</comment>
<gene>
    <name evidence="3" type="ORF">H9786_15875</name>
</gene>
<proteinExistence type="predicted"/>
<dbReference type="Proteomes" id="UP000823823">
    <property type="component" value="Unassembled WGS sequence"/>
</dbReference>
<sequence>MTDTRQTRHMQIGDLAAHIGTSPRALRHYEQEGLLAPARGHNGYRLYDATDVVRAANIKNLLDAGLTTADIGQYLDRGCLDRPLSSGPRCPSELDTAAARLSQVDELLERLHRTRERLEGHVDEIEESIRIG</sequence>
<evidence type="ECO:0000259" key="2">
    <source>
        <dbReference type="PROSITE" id="PS50937"/>
    </source>
</evidence>
<dbReference type="GO" id="GO:0003700">
    <property type="term" value="F:DNA-binding transcription factor activity"/>
    <property type="evidence" value="ECO:0007669"/>
    <property type="project" value="InterPro"/>
</dbReference>
<dbReference type="PROSITE" id="PS50937">
    <property type="entry name" value="HTH_MERR_2"/>
    <property type="match status" value="1"/>
</dbReference>
<dbReference type="InterPro" id="IPR009061">
    <property type="entry name" value="DNA-bd_dom_put_sf"/>
</dbReference>
<accession>A0A9D2RQS0</accession>
<organism evidence="3 4">
    <name type="scientific">Candidatus Brachybacterium merdavium</name>
    <dbReference type="NCBI Taxonomy" id="2838513"/>
    <lineage>
        <taxon>Bacteria</taxon>
        <taxon>Bacillati</taxon>
        <taxon>Actinomycetota</taxon>
        <taxon>Actinomycetes</taxon>
        <taxon>Micrococcales</taxon>
        <taxon>Dermabacteraceae</taxon>
        <taxon>Brachybacterium</taxon>
    </lineage>
</organism>
<name>A0A9D2RQS0_9MICO</name>
<dbReference type="AlphaFoldDB" id="A0A9D2RQS0"/>
<reference evidence="3" key="1">
    <citation type="journal article" date="2021" name="PeerJ">
        <title>Extensive microbial diversity within the chicken gut microbiome revealed by metagenomics and culture.</title>
        <authorList>
            <person name="Gilroy R."/>
            <person name="Ravi A."/>
            <person name="Getino M."/>
            <person name="Pursley I."/>
            <person name="Horton D.L."/>
            <person name="Alikhan N.F."/>
            <person name="Baker D."/>
            <person name="Gharbi K."/>
            <person name="Hall N."/>
            <person name="Watson M."/>
            <person name="Adriaenssens E.M."/>
            <person name="Foster-Nyarko E."/>
            <person name="Jarju S."/>
            <person name="Secka A."/>
            <person name="Antonio M."/>
            <person name="Oren A."/>
            <person name="Chaudhuri R.R."/>
            <person name="La Ragione R."/>
            <person name="Hildebrand F."/>
            <person name="Pallen M.J."/>
        </authorList>
    </citation>
    <scope>NUCLEOTIDE SEQUENCE</scope>
    <source>
        <strain evidence="3">ChiHjej13B12-24818</strain>
    </source>
</reference>
<reference evidence="3" key="2">
    <citation type="submission" date="2021-04" db="EMBL/GenBank/DDBJ databases">
        <authorList>
            <person name="Gilroy R."/>
        </authorList>
    </citation>
    <scope>NUCLEOTIDE SEQUENCE</scope>
    <source>
        <strain evidence="3">ChiHjej13B12-24818</strain>
    </source>
</reference>
<dbReference type="PRINTS" id="PR00040">
    <property type="entry name" value="HTHMERR"/>
</dbReference>
<feature type="domain" description="HTH merR-type" evidence="2">
    <location>
        <begin position="9"/>
        <end position="77"/>
    </location>
</feature>
<dbReference type="InterPro" id="IPR047057">
    <property type="entry name" value="MerR_fam"/>
</dbReference>
<dbReference type="InterPro" id="IPR000551">
    <property type="entry name" value="MerR-type_HTH_dom"/>
</dbReference>
<dbReference type="PANTHER" id="PTHR30204">
    <property type="entry name" value="REDOX-CYCLING DRUG-SENSING TRANSCRIPTIONAL ACTIVATOR SOXR"/>
    <property type="match status" value="1"/>
</dbReference>
<dbReference type="Pfam" id="PF13411">
    <property type="entry name" value="MerR_1"/>
    <property type="match status" value="1"/>
</dbReference>
<dbReference type="EMBL" id="DWZH01000135">
    <property type="protein sequence ID" value="HJB11976.1"/>
    <property type="molecule type" value="Genomic_DNA"/>
</dbReference>
<dbReference type="SUPFAM" id="SSF46955">
    <property type="entry name" value="Putative DNA-binding domain"/>
    <property type="match status" value="1"/>
</dbReference>
<evidence type="ECO:0000313" key="4">
    <source>
        <dbReference type="Proteomes" id="UP000823823"/>
    </source>
</evidence>
<protein>
    <submittedName>
        <fullName evidence="3">MerR family transcriptional regulator</fullName>
    </submittedName>
</protein>
<evidence type="ECO:0000313" key="3">
    <source>
        <dbReference type="EMBL" id="HJB11976.1"/>
    </source>
</evidence>
<keyword evidence="1" id="KW-0238">DNA-binding</keyword>
<dbReference type="GO" id="GO:0003677">
    <property type="term" value="F:DNA binding"/>
    <property type="evidence" value="ECO:0007669"/>
    <property type="project" value="UniProtKB-KW"/>
</dbReference>